<dbReference type="GO" id="GO:0036503">
    <property type="term" value="P:ERAD pathway"/>
    <property type="evidence" value="ECO:0007669"/>
    <property type="project" value="TreeGrafter"/>
</dbReference>
<dbReference type="InterPro" id="IPR051948">
    <property type="entry name" value="Hsp70_co-chaperone_J-domain"/>
</dbReference>
<dbReference type="GO" id="GO:0051787">
    <property type="term" value="F:misfolded protein binding"/>
    <property type="evidence" value="ECO:0007669"/>
    <property type="project" value="TreeGrafter"/>
</dbReference>
<evidence type="ECO:0000256" key="2">
    <source>
        <dbReference type="SAM" id="Phobius"/>
    </source>
</evidence>
<name>A0A3N4L825_9PEZI</name>
<dbReference type="Proteomes" id="UP000277580">
    <property type="component" value="Unassembled WGS sequence"/>
</dbReference>
<evidence type="ECO:0000256" key="1">
    <source>
        <dbReference type="ARBA" id="ARBA00023186"/>
    </source>
</evidence>
<dbReference type="SUPFAM" id="SSF46565">
    <property type="entry name" value="Chaperone J-domain"/>
    <property type="match status" value="1"/>
</dbReference>
<feature type="transmembrane region" description="Helical" evidence="2">
    <location>
        <begin position="6"/>
        <end position="29"/>
    </location>
</feature>
<dbReference type="OrthoDB" id="436519at2759"/>
<dbReference type="AlphaFoldDB" id="A0A3N4L825"/>
<keyword evidence="2" id="KW-0812">Transmembrane</keyword>
<evidence type="ECO:0000313" key="5">
    <source>
        <dbReference type="Proteomes" id="UP000277580"/>
    </source>
</evidence>
<proteinExistence type="predicted"/>
<feature type="transmembrane region" description="Helical" evidence="2">
    <location>
        <begin position="187"/>
        <end position="205"/>
    </location>
</feature>
<dbReference type="Pfam" id="PF00226">
    <property type="entry name" value="DnaJ"/>
    <property type="match status" value="1"/>
</dbReference>
<accession>A0A3N4L825</accession>
<dbReference type="InterPro" id="IPR001623">
    <property type="entry name" value="DnaJ_domain"/>
</dbReference>
<dbReference type="GO" id="GO:0005783">
    <property type="term" value="C:endoplasmic reticulum"/>
    <property type="evidence" value="ECO:0007669"/>
    <property type="project" value="TreeGrafter"/>
</dbReference>
<organism evidence="4 5">
    <name type="scientific">Morchella conica CCBAS932</name>
    <dbReference type="NCBI Taxonomy" id="1392247"/>
    <lineage>
        <taxon>Eukaryota</taxon>
        <taxon>Fungi</taxon>
        <taxon>Dikarya</taxon>
        <taxon>Ascomycota</taxon>
        <taxon>Pezizomycotina</taxon>
        <taxon>Pezizomycetes</taxon>
        <taxon>Pezizales</taxon>
        <taxon>Morchellaceae</taxon>
        <taxon>Morchella</taxon>
    </lineage>
</organism>
<dbReference type="GO" id="GO:0051087">
    <property type="term" value="F:protein-folding chaperone binding"/>
    <property type="evidence" value="ECO:0007669"/>
    <property type="project" value="TreeGrafter"/>
</dbReference>
<keyword evidence="2" id="KW-0472">Membrane</keyword>
<dbReference type="STRING" id="1392247.A0A3N4L825"/>
<dbReference type="CDD" id="cd06257">
    <property type="entry name" value="DnaJ"/>
    <property type="match status" value="1"/>
</dbReference>
<evidence type="ECO:0000259" key="3">
    <source>
        <dbReference type="PROSITE" id="PS50076"/>
    </source>
</evidence>
<keyword evidence="1" id="KW-0143">Chaperone</keyword>
<keyword evidence="2" id="KW-1133">Transmembrane helix</keyword>
<dbReference type="PROSITE" id="PS50076">
    <property type="entry name" value="DNAJ_2"/>
    <property type="match status" value="1"/>
</dbReference>
<dbReference type="Gene3D" id="1.10.287.110">
    <property type="entry name" value="DnaJ domain"/>
    <property type="match status" value="1"/>
</dbReference>
<sequence length="340" mass="39174">MSALLSFIGWSFLPSLVTGWILSFWYRFITRAGDPIPQRGTPRWVRDYKRINISVIGAYLLYTIYESYHGIIHTPNFYAFMRSNIDVDERTLKSKFRRLTVLYHPDKVGLGGEEQFVMLKLAYDVLSDPVKRFAYDRFGPDMLDWKHCSSMYDYLVRGGTMMLPYYAGSLLFLVILSVLGKAEFGRYWRFFTFFCLITFETAVVTRPAFPSLPFFAPLLPFEQLILARKIAFTTFIAISQLAPLFQSQRNTGPPTVESMRPQLERLFGFTKFADTEASNLLALDFLPYESDVDAVRDVQTKMKNWLVENTVRNDPEVRDAVGNVLKKRRTGVPSGAKGNR</sequence>
<feature type="domain" description="J" evidence="3">
    <location>
        <begin position="76"/>
        <end position="139"/>
    </location>
</feature>
<dbReference type="InParanoid" id="A0A3N4L825"/>
<dbReference type="PANTHER" id="PTHR44360:SF1">
    <property type="entry name" value="DNAJ HOMOLOG SUBFAMILY B MEMBER 9"/>
    <property type="match status" value="1"/>
</dbReference>
<reference evidence="4 5" key="1">
    <citation type="journal article" date="2018" name="Nat. Ecol. Evol.">
        <title>Pezizomycetes genomes reveal the molecular basis of ectomycorrhizal truffle lifestyle.</title>
        <authorList>
            <person name="Murat C."/>
            <person name="Payen T."/>
            <person name="Noel B."/>
            <person name="Kuo A."/>
            <person name="Morin E."/>
            <person name="Chen J."/>
            <person name="Kohler A."/>
            <person name="Krizsan K."/>
            <person name="Balestrini R."/>
            <person name="Da Silva C."/>
            <person name="Montanini B."/>
            <person name="Hainaut M."/>
            <person name="Levati E."/>
            <person name="Barry K.W."/>
            <person name="Belfiori B."/>
            <person name="Cichocki N."/>
            <person name="Clum A."/>
            <person name="Dockter R.B."/>
            <person name="Fauchery L."/>
            <person name="Guy J."/>
            <person name="Iotti M."/>
            <person name="Le Tacon F."/>
            <person name="Lindquist E.A."/>
            <person name="Lipzen A."/>
            <person name="Malagnac F."/>
            <person name="Mello A."/>
            <person name="Molinier V."/>
            <person name="Miyauchi S."/>
            <person name="Poulain J."/>
            <person name="Riccioni C."/>
            <person name="Rubini A."/>
            <person name="Sitrit Y."/>
            <person name="Splivallo R."/>
            <person name="Traeger S."/>
            <person name="Wang M."/>
            <person name="Zifcakova L."/>
            <person name="Wipf D."/>
            <person name="Zambonelli A."/>
            <person name="Paolocci F."/>
            <person name="Nowrousian M."/>
            <person name="Ottonello S."/>
            <person name="Baldrian P."/>
            <person name="Spatafora J.W."/>
            <person name="Henrissat B."/>
            <person name="Nagy L.G."/>
            <person name="Aury J.M."/>
            <person name="Wincker P."/>
            <person name="Grigoriev I.V."/>
            <person name="Bonfante P."/>
            <person name="Martin F.M."/>
        </authorList>
    </citation>
    <scope>NUCLEOTIDE SEQUENCE [LARGE SCALE GENOMIC DNA]</scope>
    <source>
        <strain evidence="4 5">CCBAS932</strain>
    </source>
</reference>
<dbReference type="InterPro" id="IPR036869">
    <property type="entry name" value="J_dom_sf"/>
</dbReference>
<evidence type="ECO:0000313" key="4">
    <source>
        <dbReference type="EMBL" id="RPB17619.1"/>
    </source>
</evidence>
<dbReference type="SMART" id="SM00271">
    <property type="entry name" value="DnaJ"/>
    <property type="match status" value="1"/>
</dbReference>
<dbReference type="EMBL" id="ML119105">
    <property type="protein sequence ID" value="RPB17619.1"/>
    <property type="molecule type" value="Genomic_DNA"/>
</dbReference>
<protein>
    <recommendedName>
        <fullName evidence="3">J domain-containing protein</fullName>
    </recommendedName>
</protein>
<feature type="transmembrane region" description="Helical" evidence="2">
    <location>
        <begin position="50"/>
        <end position="68"/>
    </location>
</feature>
<gene>
    <name evidence="4" type="ORF">P167DRAFT_498232</name>
</gene>
<feature type="transmembrane region" description="Helical" evidence="2">
    <location>
        <begin position="163"/>
        <end position="180"/>
    </location>
</feature>
<dbReference type="PANTHER" id="PTHR44360">
    <property type="entry name" value="DNAJ HOMOLOG SUBFAMILY B MEMBER 9"/>
    <property type="match status" value="1"/>
</dbReference>
<keyword evidence="5" id="KW-1185">Reference proteome</keyword>